<gene>
    <name evidence="1" type="ORF">HPBE_LOCUS23550</name>
</gene>
<dbReference type="GO" id="GO:0005634">
    <property type="term" value="C:nucleus"/>
    <property type="evidence" value="ECO:0007669"/>
    <property type="project" value="InterPro"/>
</dbReference>
<reference evidence="1 2" key="1">
    <citation type="submission" date="2018-11" db="EMBL/GenBank/DDBJ databases">
        <authorList>
            <consortium name="Pathogen Informatics"/>
        </authorList>
    </citation>
    <scope>NUCLEOTIDE SEQUENCE [LARGE SCALE GENOMIC DNA]</scope>
</reference>
<dbReference type="InterPro" id="IPR027107">
    <property type="entry name" value="Tuberin/Ral-act_asu"/>
</dbReference>
<organism evidence="2 3">
    <name type="scientific">Heligmosomoides polygyrus</name>
    <name type="common">Parasitic roundworm</name>
    <dbReference type="NCBI Taxonomy" id="6339"/>
    <lineage>
        <taxon>Eukaryota</taxon>
        <taxon>Metazoa</taxon>
        <taxon>Ecdysozoa</taxon>
        <taxon>Nematoda</taxon>
        <taxon>Chromadorea</taxon>
        <taxon>Rhabditida</taxon>
        <taxon>Rhabditina</taxon>
        <taxon>Rhabditomorpha</taxon>
        <taxon>Strongyloidea</taxon>
        <taxon>Heligmosomidae</taxon>
        <taxon>Heligmosomoides</taxon>
    </lineage>
</organism>
<dbReference type="GO" id="GO:0005737">
    <property type="term" value="C:cytoplasm"/>
    <property type="evidence" value="ECO:0007669"/>
    <property type="project" value="TreeGrafter"/>
</dbReference>
<dbReference type="PANTHER" id="PTHR10063">
    <property type="entry name" value="TUBERIN"/>
    <property type="match status" value="1"/>
</dbReference>
<proteinExistence type="predicted"/>
<sequence length="309" mass="35072">MFARKAKASDLMGSLQRFTDMSRDSVSRVKHLKILLDSLSTQVGPSSLDIITFLSHRDPIIDLRQEKRQLIEEHSFETFHLVDELLLSADIVANPQGAVEGESGLWTLEQVLCFAPELVGNGWQRHAIEAILKKALYPRNLLAIRKIAIRLFLIFYQSLSVFGKATEDLDRVFQCLLPYFPLSNGQNTELVLQEYCHSAGTTHWSDRSVGSPTTPSNPVSNAKERAQMLQVYLDKFLEYCTRESSRIEWSDEKRRFQCASFIIDRVIHLYIAECFPDMETNGVDIFGGWEGAEDTIEALDTADPIVIAR</sequence>
<dbReference type="AlphaFoldDB" id="A0A183GLH9"/>
<evidence type="ECO:0000313" key="3">
    <source>
        <dbReference type="WBParaSite" id="HPBE_0002354901-mRNA-1"/>
    </source>
</evidence>
<accession>A0A3P8H808</accession>
<dbReference type="OrthoDB" id="19311at2759"/>
<reference evidence="3" key="2">
    <citation type="submission" date="2019-09" db="UniProtKB">
        <authorList>
            <consortium name="WormBaseParasite"/>
        </authorList>
    </citation>
    <scope>IDENTIFICATION</scope>
</reference>
<dbReference type="EMBL" id="UZAH01035194">
    <property type="protein sequence ID" value="VDP39566.1"/>
    <property type="molecule type" value="Genomic_DNA"/>
</dbReference>
<dbReference type="Proteomes" id="UP000050761">
    <property type="component" value="Unassembled WGS sequence"/>
</dbReference>
<dbReference type="PANTHER" id="PTHR10063:SF11">
    <property type="entry name" value="RHO GTPASE-ACTIVATING PROTEIN CG5521-RELATED"/>
    <property type="match status" value="1"/>
</dbReference>
<protein>
    <submittedName>
        <fullName evidence="3">Nuclear cap-binding protein subunit 1</fullName>
    </submittedName>
</protein>
<evidence type="ECO:0000313" key="2">
    <source>
        <dbReference type="Proteomes" id="UP000050761"/>
    </source>
</evidence>
<evidence type="ECO:0000313" key="1">
    <source>
        <dbReference type="EMBL" id="VDP39566.1"/>
    </source>
</evidence>
<keyword evidence="2" id="KW-1185">Reference proteome</keyword>
<dbReference type="GO" id="GO:0005096">
    <property type="term" value="F:GTPase activator activity"/>
    <property type="evidence" value="ECO:0007669"/>
    <property type="project" value="InterPro"/>
</dbReference>
<dbReference type="WBParaSite" id="HPBE_0002354901-mRNA-1">
    <property type="protein sequence ID" value="HPBE_0002354901-mRNA-1"/>
    <property type="gene ID" value="HPBE_0002354901"/>
</dbReference>
<accession>A0A183GLH9</accession>
<name>A0A183GLH9_HELPZ</name>